<dbReference type="PROSITE" id="PS50887">
    <property type="entry name" value="GGDEF"/>
    <property type="match status" value="1"/>
</dbReference>
<evidence type="ECO:0000313" key="2">
    <source>
        <dbReference type="EMBL" id="MCP2312906.1"/>
    </source>
</evidence>
<dbReference type="EMBL" id="JAMZDX010000006">
    <property type="protein sequence ID" value="MCP2312906.1"/>
    <property type="molecule type" value="Genomic_DNA"/>
</dbReference>
<protein>
    <submittedName>
        <fullName evidence="2">Diguanylate cyclase (GGDEF)-like protein</fullName>
    </submittedName>
</protein>
<dbReference type="PANTHER" id="PTHR44757:SF2">
    <property type="entry name" value="BIOFILM ARCHITECTURE MAINTENANCE PROTEIN MBAA"/>
    <property type="match status" value="1"/>
</dbReference>
<dbReference type="CDD" id="cd01949">
    <property type="entry name" value="GGDEF"/>
    <property type="match status" value="1"/>
</dbReference>
<dbReference type="SUPFAM" id="SSF55073">
    <property type="entry name" value="Nucleotide cyclase"/>
    <property type="match status" value="1"/>
</dbReference>
<dbReference type="RefSeq" id="WP_253802367.1">
    <property type="nucleotide sequence ID" value="NZ_BAAAUB010000052.1"/>
</dbReference>
<dbReference type="InterPro" id="IPR043128">
    <property type="entry name" value="Rev_trsase/Diguanyl_cyclase"/>
</dbReference>
<dbReference type="Proteomes" id="UP001206483">
    <property type="component" value="Unassembled WGS sequence"/>
</dbReference>
<dbReference type="Pfam" id="PF00990">
    <property type="entry name" value="GGDEF"/>
    <property type="match status" value="1"/>
</dbReference>
<dbReference type="SMART" id="SM00267">
    <property type="entry name" value="GGDEF"/>
    <property type="match status" value="1"/>
</dbReference>
<evidence type="ECO:0000313" key="3">
    <source>
        <dbReference type="Proteomes" id="UP001206483"/>
    </source>
</evidence>
<dbReference type="InterPro" id="IPR052155">
    <property type="entry name" value="Biofilm_reg_signaling"/>
</dbReference>
<proteinExistence type="predicted"/>
<sequence>MDLAPILAAGLPLLGWTTHGTYLARRLATARRDPLTGLLTRDGFTTRAERLIRSHPDRTTVLLVDLDDFKAVNDTHGHAAGDTVLKATADRLTAWCGSSGLAARLGGDEFAVVALDSADRIPQLHTALRRPIDLDGLVLDVSASVGASHPAALLLTEALSAADRDMYAHKPGSRSSRRG</sequence>
<feature type="domain" description="GGDEF" evidence="1">
    <location>
        <begin position="57"/>
        <end position="179"/>
    </location>
</feature>
<keyword evidence="3" id="KW-1185">Reference proteome</keyword>
<name>A0ABT1J643_9ACTN</name>
<dbReference type="Gene3D" id="3.30.70.270">
    <property type="match status" value="1"/>
</dbReference>
<dbReference type="InterPro" id="IPR000160">
    <property type="entry name" value="GGDEF_dom"/>
</dbReference>
<comment type="caution">
    <text evidence="2">The sequence shown here is derived from an EMBL/GenBank/DDBJ whole genome shotgun (WGS) entry which is preliminary data.</text>
</comment>
<dbReference type="InterPro" id="IPR029787">
    <property type="entry name" value="Nucleotide_cyclase"/>
</dbReference>
<dbReference type="PANTHER" id="PTHR44757">
    <property type="entry name" value="DIGUANYLATE CYCLASE DGCP"/>
    <property type="match status" value="1"/>
</dbReference>
<reference evidence="2 3" key="1">
    <citation type="submission" date="2022-06" db="EMBL/GenBank/DDBJ databases">
        <title>Sequencing the genomes of 1000 actinobacteria strains.</title>
        <authorList>
            <person name="Klenk H.-P."/>
        </authorList>
    </citation>
    <scope>NUCLEOTIDE SEQUENCE [LARGE SCALE GENOMIC DNA]</scope>
    <source>
        <strain evidence="2 3">DSM 41656</strain>
    </source>
</reference>
<gene>
    <name evidence="2" type="ORF">FHR36_006087</name>
</gene>
<organism evidence="2 3">
    <name type="scientific">Kitasatospora paracochleata</name>
    <dbReference type="NCBI Taxonomy" id="58354"/>
    <lineage>
        <taxon>Bacteria</taxon>
        <taxon>Bacillati</taxon>
        <taxon>Actinomycetota</taxon>
        <taxon>Actinomycetes</taxon>
        <taxon>Kitasatosporales</taxon>
        <taxon>Streptomycetaceae</taxon>
        <taxon>Kitasatospora</taxon>
    </lineage>
</organism>
<evidence type="ECO:0000259" key="1">
    <source>
        <dbReference type="PROSITE" id="PS50887"/>
    </source>
</evidence>
<dbReference type="NCBIfam" id="TIGR00254">
    <property type="entry name" value="GGDEF"/>
    <property type="match status" value="1"/>
</dbReference>
<accession>A0ABT1J643</accession>